<gene>
    <name evidence="3" type="ORF">BKK80_30545</name>
</gene>
<dbReference type="Pfam" id="PF12706">
    <property type="entry name" value="Lactamase_B_2"/>
    <property type="match status" value="1"/>
</dbReference>
<accession>A0ABM6FDX3</accession>
<proteinExistence type="predicted"/>
<sequence>MRIQQVRNATLVIEYGGSRFLIDPMLAEQGAYPGLPGTVNSHLPYPTAALPVPVASLLDVDAVIVTHTHPDHWDEAARTLVPKHLPVFVQHEADRALLASQGFGDVRLLRDAIFQGVTLRQTTGQHGSDAAIGAIGDILGEVCGVVFEHAGEDTLYLAGDTVWNAQVEDNLRRYNPQVVILNAGDARVIGLGAIIMDAQDVWQAYQAAPGATLIASHMEAVNHAVLTRRALREFAIEKGMTDRLRIPEDGEAYRL</sequence>
<evidence type="ECO:0000313" key="4">
    <source>
        <dbReference type="Proteomes" id="UP000177515"/>
    </source>
</evidence>
<name>A0ABM6FDX3_9BURK</name>
<protein>
    <recommendedName>
        <fullName evidence="2">Metallo-beta-lactamase domain-containing protein</fullName>
    </recommendedName>
</protein>
<dbReference type="Gene3D" id="3.60.15.10">
    <property type="entry name" value="Ribonuclease Z/Hydroxyacylglutathione hydrolase-like"/>
    <property type="match status" value="1"/>
</dbReference>
<organism evidence="3 4">
    <name type="scientific">Cupriavidus malaysiensis</name>
    <dbReference type="NCBI Taxonomy" id="367825"/>
    <lineage>
        <taxon>Bacteria</taxon>
        <taxon>Pseudomonadati</taxon>
        <taxon>Pseudomonadota</taxon>
        <taxon>Betaproteobacteria</taxon>
        <taxon>Burkholderiales</taxon>
        <taxon>Burkholderiaceae</taxon>
        <taxon>Cupriavidus</taxon>
    </lineage>
</organism>
<dbReference type="InterPro" id="IPR050114">
    <property type="entry name" value="UPF0173_UPF0282_UlaG_hydrolase"/>
</dbReference>
<evidence type="ECO:0000313" key="3">
    <source>
        <dbReference type="EMBL" id="AOZ10006.1"/>
    </source>
</evidence>
<evidence type="ECO:0000259" key="2">
    <source>
        <dbReference type="SMART" id="SM00849"/>
    </source>
</evidence>
<evidence type="ECO:0000256" key="1">
    <source>
        <dbReference type="ARBA" id="ARBA00022801"/>
    </source>
</evidence>
<dbReference type="SMART" id="SM00849">
    <property type="entry name" value="Lactamase_B"/>
    <property type="match status" value="1"/>
</dbReference>
<reference evidence="3 4" key="1">
    <citation type="submission" date="2016-10" db="EMBL/GenBank/DDBJ databases">
        <title>Complete genome sequences of three Cupriavidus strains isolated from various Malaysian environments.</title>
        <authorList>
            <person name="Abdullah A.A.-A."/>
            <person name="Shafie N.A.H."/>
            <person name="Lau N.S."/>
        </authorList>
    </citation>
    <scope>NUCLEOTIDE SEQUENCE [LARGE SCALE GENOMIC DNA]</scope>
    <source>
        <strain evidence="3 4">USMAA1020</strain>
    </source>
</reference>
<dbReference type="InterPro" id="IPR001279">
    <property type="entry name" value="Metallo-B-lactamas"/>
</dbReference>
<dbReference type="EMBL" id="CP017755">
    <property type="protein sequence ID" value="AOZ10006.1"/>
    <property type="molecule type" value="Genomic_DNA"/>
</dbReference>
<keyword evidence="1" id="KW-0378">Hydrolase</keyword>
<keyword evidence="4" id="KW-1185">Reference proteome</keyword>
<dbReference type="PANTHER" id="PTHR43546:SF9">
    <property type="entry name" value="L-ASCORBATE-6-PHOSPHATE LACTONASE ULAG-RELATED"/>
    <property type="match status" value="1"/>
</dbReference>
<dbReference type="Proteomes" id="UP000177515">
    <property type="component" value="Chromosome 2"/>
</dbReference>
<dbReference type="RefSeq" id="WP_071038733.1">
    <property type="nucleotide sequence ID" value="NZ_CP017755.1"/>
</dbReference>
<dbReference type="PANTHER" id="PTHR43546">
    <property type="entry name" value="UPF0173 METAL-DEPENDENT HYDROLASE MJ1163-RELATED"/>
    <property type="match status" value="1"/>
</dbReference>
<dbReference type="InterPro" id="IPR036866">
    <property type="entry name" value="RibonucZ/Hydroxyglut_hydro"/>
</dbReference>
<feature type="domain" description="Metallo-beta-lactamase" evidence="2">
    <location>
        <begin position="6"/>
        <end position="217"/>
    </location>
</feature>
<dbReference type="SUPFAM" id="SSF56281">
    <property type="entry name" value="Metallo-hydrolase/oxidoreductase"/>
    <property type="match status" value="1"/>
</dbReference>